<protein>
    <submittedName>
        <fullName evidence="1">Uncharacterized protein</fullName>
    </submittedName>
</protein>
<proteinExistence type="predicted"/>
<reference evidence="1 2" key="1">
    <citation type="journal article" date="2022" name="Nat. Genet.">
        <title>Improved pea reference genome and pan-genome highlight genomic features and evolutionary characteristics.</title>
        <authorList>
            <person name="Yang T."/>
            <person name="Liu R."/>
            <person name="Luo Y."/>
            <person name="Hu S."/>
            <person name="Wang D."/>
            <person name="Wang C."/>
            <person name="Pandey M.K."/>
            <person name="Ge S."/>
            <person name="Xu Q."/>
            <person name="Li N."/>
            <person name="Li G."/>
            <person name="Huang Y."/>
            <person name="Saxena R.K."/>
            <person name="Ji Y."/>
            <person name="Li M."/>
            <person name="Yan X."/>
            <person name="He Y."/>
            <person name="Liu Y."/>
            <person name="Wang X."/>
            <person name="Xiang C."/>
            <person name="Varshney R.K."/>
            <person name="Ding H."/>
            <person name="Gao S."/>
            <person name="Zong X."/>
        </authorList>
    </citation>
    <scope>NUCLEOTIDE SEQUENCE [LARGE SCALE GENOMIC DNA]</scope>
    <source>
        <strain evidence="1 2">cv. Zhongwan 6</strain>
    </source>
</reference>
<keyword evidence="2" id="KW-1185">Reference proteome</keyword>
<dbReference type="Proteomes" id="UP001058974">
    <property type="component" value="Chromosome 6"/>
</dbReference>
<dbReference type="Gramene" id="Psat06G0643900-T1">
    <property type="protein sequence ID" value="KAI5401976.1"/>
    <property type="gene ID" value="KIW84_066439"/>
</dbReference>
<dbReference type="EMBL" id="JAMSHJ010000006">
    <property type="protein sequence ID" value="KAI5401976.1"/>
    <property type="molecule type" value="Genomic_DNA"/>
</dbReference>
<gene>
    <name evidence="1" type="ORF">KIW84_066439</name>
</gene>
<dbReference type="AlphaFoldDB" id="A0A9D5ABK4"/>
<accession>A0A9D5ABK4</accession>
<name>A0A9D5ABK4_PEA</name>
<sequence>MIPYSIITTSFPNSVKTLNETNYEDWKESLDLYLAIVNLDLDMRTEKSSAIIDASTEAHMTLYEKWEYSNRLCLKGFTSLRNPSDIEEKVIMGDGARVPVMKI</sequence>
<evidence type="ECO:0000313" key="1">
    <source>
        <dbReference type="EMBL" id="KAI5401976.1"/>
    </source>
</evidence>
<evidence type="ECO:0000313" key="2">
    <source>
        <dbReference type="Proteomes" id="UP001058974"/>
    </source>
</evidence>
<comment type="caution">
    <text evidence="1">The sequence shown here is derived from an EMBL/GenBank/DDBJ whole genome shotgun (WGS) entry which is preliminary data.</text>
</comment>
<organism evidence="1 2">
    <name type="scientific">Pisum sativum</name>
    <name type="common">Garden pea</name>
    <name type="synonym">Lathyrus oleraceus</name>
    <dbReference type="NCBI Taxonomy" id="3888"/>
    <lineage>
        <taxon>Eukaryota</taxon>
        <taxon>Viridiplantae</taxon>
        <taxon>Streptophyta</taxon>
        <taxon>Embryophyta</taxon>
        <taxon>Tracheophyta</taxon>
        <taxon>Spermatophyta</taxon>
        <taxon>Magnoliopsida</taxon>
        <taxon>eudicotyledons</taxon>
        <taxon>Gunneridae</taxon>
        <taxon>Pentapetalae</taxon>
        <taxon>rosids</taxon>
        <taxon>fabids</taxon>
        <taxon>Fabales</taxon>
        <taxon>Fabaceae</taxon>
        <taxon>Papilionoideae</taxon>
        <taxon>50 kb inversion clade</taxon>
        <taxon>NPAAA clade</taxon>
        <taxon>Hologalegina</taxon>
        <taxon>IRL clade</taxon>
        <taxon>Fabeae</taxon>
        <taxon>Lathyrus</taxon>
    </lineage>
</organism>